<keyword evidence="2" id="KW-1185">Reference proteome</keyword>
<evidence type="ECO:0000313" key="2">
    <source>
        <dbReference type="Proteomes" id="UP001056120"/>
    </source>
</evidence>
<name>A0ACB9GMW1_9ASTR</name>
<gene>
    <name evidence="1" type="ORF">L1987_43438</name>
</gene>
<sequence length="232" mass="26685">MTLCIERKSVTYVCTDVIKVYFSLWVFGYATDADYGLSEEDEEVGDDIIDNVANDEEEVQNDANYGLSQGYKSSPIRVDKSKTIMIEQDDEPSSKNKLSKELEEELLRKAIEDILSQEYHDEKKSERLRMEAMNVKRVYMKRKTPSVITPDVTKATPEVKDSTHEIVKDSTHETVKDVPKSSPEIPMEIPKTTTIPLRKKSIAMRSFKRIEEAITPDSTKHKIYMILLTQRN</sequence>
<dbReference type="Proteomes" id="UP001056120">
    <property type="component" value="Linkage Group LG14"/>
</dbReference>
<evidence type="ECO:0000313" key="1">
    <source>
        <dbReference type="EMBL" id="KAI3784340.1"/>
    </source>
</evidence>
<accession>A0ACB9GMW1</accession>
<proteinExistence type="predicted"/>
<reference evidence="1 2" key="2">
    <citation type="journal article" date="2022" name="Mol. Ecol. Resour.">
        <title>The genomes of chicory, endive, great burdock and yacon provide insights into Asteraceae paleo-polyploidization history and plant inulin production.</title>
        <authorList>
            <person name="Fan W."/>
            <person name="Wang S."/>
            <person name="Wang H."/>
            <person name="Wang A."/>
            <person name="Jiang F."/>
            <person name="Liu H."/>
            <person name="Zhao H."/>
            <person name="Xu D."/>
            <person name="Zhang Y."/>
        </authorList>
    </citation>
    <scope>NUCLEOTIDE SEQUENCE [LARGE SCALE GENOMIC DNA]</scope>
    <source>
        <strain evidence="2">cv. Yunnan</strain>
        <tissue evidence="1">Leaves</tissue>
    </source>
</reference>
<protein>
    <submittedName>
        <fullName evidence="1">Uncharacterized protein</fullName>
    </submittedName>
</protein>
<reference evidence="2" key="1">
    <citation type="journal article" date="2022" name="Mol. Ecol. Resour.">
        <title>The genomes of chicory, endive, great burdock and yacon provide insights into Asteraceae palaeo-polyploidization history and plant inulin production.</title>
        <authorList>
            <person name="Fan W."/>
            <person name="Wang S."/>
            <person name="Wang H."/>
            <person name="Wang A."/>
            <person name="Jiang F."/>
            <person name="Liu H."/>
            <person name="Zhao H."/>
            <person name="Xu D."/>
            <person name="Zhang Y."/>
        </authorList>
    </citation>
    <scope>NUCLEOTIDE SEQUENCE [LARGE SCALE GENOMIC DNA]</scope>
    <source>
        <strain evidence="2">cv. Yunnan</strain>
    </source>
</reference>
<dbReference type="EMBL" id="CM042031">
    <property type="protein sequence ID" value="KAI3784340.1"/>
    <property type="molecule type" value="Genomic_DNA"/>
</dbReference>
<organism evidence="1 2">
    <name type="scientific">Smallanthus sonchifolius</name>
    <dbReference type="NCBI Taxonomy" id="185202"/>
    <lineage>
        <taxon>Eukaryota</taxon>
        <taxon>Viridiplantae</taxon>
        <taxon>Streptophyta</taxon>
        <taxon>Embryophyta</taxon>
        <taxon>Tracheophyta</taxon>
        <taxon>Spermatophyta</taxon>
        <taxon>Magnoliopsida</taxon>
        <taxon>eudicotyledons</taxon>
        <taxon>Gunneridae</taxon>
        <taxon>Pentapetalae</taxon>
        <taxon>asterids</taxon>
        <taxon>campanulids</taxon>
        <taxon>Asterales</taxon>
        <taxon>Asteraceae</taxon>
        <taxon>Asteroideae</taxon>
        <taxon>Heliantheae alliance</taxon>
        <taxon>Millerieae</taxon>
        <taxon>Smallanthus</taxon>
    </lineage>
</organism>
<comment type="caution">
    <text evidence="1">The sequence shown here is derived from an EMBL/GenBank/DDBJ whole genome shotgun (WGS) entry which is preliminary data.</text>
</comment>